<organism evidence="8 9">
    <name type="scientific">Candidatus Kaiserbacteria bacterium RIFCSPLOWO2_01_FULL_53_17</name>
    <dbReference type="NCBI Taxonomy" id="1798511"/>
    <lineage>
        <taxon>Bacteria</taxon>
        <taxon>Candidatus Kaiseribacteriota</taxon>
    </lineage>
</organism>
<dbReference type="GO" id="GO:0045259">
    <property type="term" value="C:proton-transporting ATP synthase complex"/>
    <property type="evidence" value="ECO:0007669"/>
    <property type="project" value="UniProtKB-KW"/>
</dbReference>
<dbReference type="GO" id="GO:0046933">
    <property type="term" value="F:proton-transporting ATP synthase activity, rotational mechanism"/>
    <property type="evidence" value="ECO:0007669"/>
    <property type="project" value="InterPro"/>
</dbReference>
<dbReference type="InterPro" id="IPR036771">
    <property type="entry name" value="ATPsynth_dsu/esu_N"/>
</dbReference>
<evidence type="ECO:0000256" key="6">
    <source>
        <dbReference type="ARBA" id="ARBA00023196"/>
    </source>
</evidence>
<keyword evidence="4" id="KW-0406">Ion transport</keyword>
<evidence type="ECO:0000256" key="5">
    <source>
        <dbReference type="ARBA" id="ARBA00023136"/>
    </source>
</evidence>
<dbReference type="SUPFAM" id="SSF51344">
    <property type="entry name" value="Epsilon subunit of F1F0-ATP synthase N-terminal domain"/>
    <property type="match status" value="1"/>
</dbReference>
<dbReference type="EMBL" id="MFLY01000035">
    <property type="protein sequence ID" value="OGG72710.1"/>
    <property type="molecule type" value="Genomic_DNA"/>
</dbReference>
<comment type="subcellular location">
    <subcellularLocation>
        <location evidence="1">Endomembrane system</location>
        <topology evidence="1">Peripheral membrane protein</topology>
    </subcellularLocation>
</comment>
<evidence type="ECO:0000313" key="9">
    <source>
        <dbReference type="Proteomes" id="UP000177306"/>
    </source>
</evidence>
<evidence type="ECO:0000256" key="1">
    <source>
        <dbReference type="ARBA" id="ARBA00004184"/>
    </source>
</evidence>
<keyword evidence="6" id="KW-0139">CF(1)</keyword>
<evidence type="ECO:0000256" key="2">
    <source>
        <dbReference type="ARBA" id="ARBA00005712"/>
    </source>
</evidence>
<evidence type="ECO:0000256" key="3">
    <source>
        <dbReference type="ARBA" id="ARBA00022448"/>
    </source>
</evidence>
<keyword evidence="5" id="KW-0472">Membrane</keyword>
<evidence type="ECO:0000256" key="4">
    <source>
        <dbReference type="ARBA" id="ARBA00023065"/>
    </source>
</evidence>
<keyword evidence="6" id="KW-0066">ATP synthesis</keyword>
<comment type="caution">
    <text evidence="8">The sequence shown here is derived from an EMBL/GenBank/DDBJ whole genome shotgun (WGS) entry which is preliminary data.</text>
</comment>
<evidence type="ECO:0000313" key="8">
    <source>
        <dbReference type="EMBL" id="OGG72710.1"/>
    </source>
</evidence>
<dbReference type="Pfam" id="PF02823">
    <property type="entry name" value="ATP-synt_DE_N"/>
    <property type="match status" value="1"/>
</dbReference>
<sequence length="81" mass="8548">MTNTLHLVISSVGQNLYDGPAISATLPGAAGDFTILPNHEPFVTTLKKGKITVRIPHQEAREIPVTSGVLETSGTRAVVLV</sequence>
<dbReference type="AlphaFoldDB" id="A0A1F6EGG2"/>
<proteinExistence type="inferred from homology"/>
<comment type="similarity">
    <text evidence="2">Belongs to the ATPase epsilon chain family.</text>
</comment>
<reference evidence="8 9" key="1">
    <citation type="journal article" date="2016" name="Nat. Commun.">
        <title>Thousands of microbial genomes shed light on interconnected biogeochemical processes in an aquifer system.</title>
        <authorList>
            <person name="Anantharaman K."/>
            <person name="Brown C.T."/>
            <person name="Hug L.A."/>
            <person name="Sharon I."/>
            <person name="Castelle C.J."/>
            <person name="Probst A.J."/>
            <person name="Thomas B.C."/>
            <person name="Singh A."/>
            <person name="Wilkins M.J."/>
            <person name="Karaoz U."/>
            <person name="Brodie E.L."/>
            <person name="Williams K.H."/>
            <person name="Hubbard S.S."/>
            <person name="Banfield J.F."/>
        </authorList>
    </citation>
    <scope>NUCLEOTIDE SEQUENCE [LARGE SCALE GENOMIC DNA]</scope>
</reference>
<name>A0A1F6EGG2_9BACT</name>
<dbReference type="Gene3D" id="2.60.15.10">
    <property type="entry name" value="F0F1 ATP synthase delta/epsilon subunit, N-terminal"/>
    <property type="match status" value="1"/>
</dbReference>
<accession>A0A1F6EGG2</accession>
<keyword evidence="3" id="KW-0813">Transport</keyword>
<evidence type="ECO:0000259" key="7">
    <source>
        <dbReference type="Pfam" id="PF02823"/>
    </source>
</evidence>
<dbReference type="Proteomes" id="UP000177306">
    <property type="component" value="Unassembled WGS sequence"/>
</dbReference>
<dbReference type="GO" id="GO:0012505">
    <property type="term" value="C:endomembrane system"/>
    <property type="evidence" value="ECO:0007669"/>
    <property type="project" value="UniProtKB-SubCell"/>
</dbReference>
<gene>
    <name evidence="8" type="ORF">A3A38_00800</name>
</gene>
<feature type="domain" description="ATP synthase F1 complex delta/epsilon subunit N-terminal" evidence="7">
    <location>
        <begin position="5"/>
        <end position="81"/>
    </location>
</feature>
<protein>
    <recommendedName>
        <fullName evidence="7">ATP synthase F1 complex delta/epsilon subunit N-terminal domain-containing protein</fullName>
    </recommendedName>
</protein>
<dbReference type="InterPro" id="IPR001469">
    <property type="entry name" value="ATP_synth_F1_dsu/esu"/>
</dbReference>
<dbReference type="InterPro" id="IPR020546">
    <property type="entry name" value="ATP_synth_F1_dsu/esu_N"/>
</dbReference>
<dbReference type="CDD" id="cd12152">
    <property type="entry name" value="F1-ATPase_delta"/>
    <property type="match status" value="1"/>
</dbReference>